<evidence type="ECO:0000313" key="2">
    <source>
        <dbReference type="Proteomes" id="UP001560019"/>
    </source>
</evidence>
<reference evidence="1 2" key="1">
    <citation type="submission" date="2024-06" db="EMBL/GenBank/DDBJ databases">
        <title>Genome of Rhodovulum iodosum, a marine photoferrotroph.</title>
        <authorList>
            <person name="Bianchini G."/>
            <person name="Nikeleit V."/>
            <person name="Kappler A."/>
            <person name="Bryce C."/>
            <person name="Sanchez-Baracaldo P."/>
        </authorList>
    </citation>
    <scope>NUCLEOTIDE SEQUENCE [LARGE SCALE GENOMIC DNA]</scope>
    <source>
        <strain evidence="1 2">UT/N1</strain>
    </source>
</reference>
<dbReference type="EMBL" id="JBEHHI010000003">
    <property type="protein sequence ID" value="MEX5729826.1"/>
    <property type="molecule type" value="Genomic_DNA"/>
</dbReference>
<comment type="caution">
    <text evidence="1">The sequence shown here is derived from an EMBL/GenBank/DDBJ whole genome shotgun (WGS) entry which is preliminary data.</text>
</comment>
<accession>A0ABV3XWS4</accession>
<proteinExistence type="predicted"/>
<organism evidence="1 2">
    <name type="scientific">Rhodovulum iodosum</name>
    <dbReference type="NCBI Taxonomy" id="68291"/>
    <lineage>
        <taxon>Bacteria</taxon>
        <taxon>Pseudomonadati</taxon>
        <taxon>Pseudomonadota</taxon>
        <taxon>Alphaproteobacteria</taxon>
        <taxon>Rhodobacterales</taxon>
        <taxon>Paracoccaceae</taxon>
        <taxon>Rhodovulum</taxon>
    </lineage>
</organism>
<protein>
    <submittedName>
        <fullName evidence="1">Uncharacterized protein</fullName>
    </submittedName>
</protein>
<evidence type="ECO:0000313" key="1">
    <source>
        <dbReference type="EMBL" id="MEX5729826.1"/>
    </source>
</evidence>
<keyword evidence="2" id="KW-1185">Reference proteome</keyword>
<dbReference type="Proteomes" id="UP001560019">
    <property type="component" value="Unassembled WGS sequence"/>
</dbReference>
<sequence length="192" mass="21408">MCPTRQTSPLPNSRPGRQARKRALARLGFGLVLATHLSVPATAGARPPQLATEIARLVLADDWVEVEGELSDAVETARLKAGILCVSWARDMIDQHWHLIDRSEGAGSWPPERQNLWRQIGWVDAFETQYLRPRIDADSQAALRAAWWPEGVATRATSDAAREMHRFCMSLPGLLGSIDPYSPYFDYVMASQ</sequence>
<name>A0ABV3XWS4_9RHOB</name>
<gene>
    <name evidence="1" type="ORF">Ga0609869_003179</name>
</gene>